<evidence type="ECO:0000313" key="1">
    <source>
        <dbReference type="EMBL" id="EGR31654.1"/>
    </source>
</evidence>
<dbReference type="EMBL" id="GL983835">
    <property type="protein sequence ID" value="EGR31654.1"/>
    <property type="molecule type" value="Genomic_DNA"/>
</dbReference>
<dbReference type="Proteomes" id="UP000008983">
    <property type="component" value="Unassembled WGS sequence"/>
</dbReference>
<proteinExistence type="predicted"/>
<dbReference type="GeneID" id="14907802"/>
<gene>
    <name evidence="1" type="ORF">IMG5_105030</name>
</gene>
<keyword evidence="2" id="KW-1185">Reference proteome</keyword>
<accession>G0QT01</accession>
<dbReference type="AlphaFoldDB" id="G0QT01"/>
<dbReference type="RefSeq" id="XP_004035140.1">
    <property type="nucleotide sequence ID" value="XM_004035092.1"/>
</dbReference>
<protein>
    <submittedName>
        <fullName evidence="1">Uncharacterized protein</fullName>
    </submittedName>
</protein>
<organism evidence="1 2">
    <name type="scientific">Ichthyophthirius multifiliis</name>
    <name type="common">White spot disease agent</name>
    <name type="synonym">Ich</name>
    <dbReference type="NCBI Taxonomy" id="5932"/>
    <lineage>
        <taxon>Eukaryota</taxon>
        <taxon>Sar</taxon>
        <taxon>Alveolata</taxon>
        <taxon>Ciliophora</taxon>
        <taxon>Intramacronucleata</taxon>
        <taxon>Oligohymenophorea</taxon>
        <taxon>Hymenostomatida</taxon>
        <taxon>Ophryoglenina</taxon>
        <taxon>Ichthyophthirius</taxon>
    </lineage>
</organism>
<evidence type="ECO:0000313" key="2">
    <source>
        <dbReference type="Proteomes" id="UP000008983"/>
    </source>
</evidence>
<reference evidence="1 2" key="1">
    <citation type="submission" date="2011-07" db="EMBL/GenBank/DDBJ databases">
        <authorList>
            <person name="Coyne R."/>
            <person name="Brami D."/>
            <person name="Johnson J."/>
            <person name="Hostetler J."/>
            <person name="Hannick L."/>
            <person name="Clark T."/>
            <person name="Cassidy-Hanley D."/>
            <person name="Inman J."/>
        </authorList>
    </citation>
    <scope>NUCLEOTIDE SEQUENCE [LARGE SCALE GENOMIC DNA]</scope>
    <source>
        <strain evidence="1 2">G5</strain>
    </source>
</reference>
<sequence length="106" mass="12838">MQIDTQQIQTPQGFYKYNIYIIKKPKKNKNRLKVEGLSFEIPITLKIIQKQEQGLGKIMLKKNKVMFFEETKKAFNWNKQRKMIQSKTMKMRQIYSKKHLNRSNKN</sequence>
<name>G0QT01_ICHMU</name>
<dbReference type="InParanoid" id="G0QT01"/>